<dbReference type="GO" id="GO:0009507">
    <property type="term" value="C:chloroplast"/>
    <property type="evidence" value="ECO:0007669"/>
    <property type="project" value="TreeGrafter"/>
</dbReference>
<protein>
    <submittedName>
        <fullName evidence="1">Uncharacterized protein</fullName>
    </submittedName>
</protein>
<dbReference type="GO" id="GO:0005886">
    <property type="term" value="C:plasma membrane"/>
    <property type="evidence" value="ECO:0007669"/>
    <property type="project" value="TreeGrafter"/>
</dbReference>
<dbReference type="GO" id="GO:0071439">
    <property type="term" value="C:clathrin complex"/>
    <property type="evidence" value="ECO:0007669"/>
    <property type="project" value="TreeGrafter"/>
</dbReference>
<dbReference type="GO" id="GO:0005794">
    <property type="term" value="C:Golgi apparatus"/>
    <property type="evidence" value="ECO:0007669"/>
    <property type="project" value="TreeGrafter"/>
</dbReference>
<evidence type="ECO:0000313" key="2">
    <source>
        <dbReference type="Proteomes" id="UP000825729"/>
    </source>
</evidence>
<keyword evidence="2" id="KW-1185">Reference proteome</keyword>
<name>A0AAV7FEW3_ARIFI</name>
<gene>
    <name evidence="1" type="ORF">H6P81_003100</name>
</gene>
<dbReference type="GO" id="GO:0009506">
    <property type="term" value="C:plasmodesma"/>
    <property type="evidence" value="ECO:0007669"/>
    <property type="project" value="TreeGrafter"/>
</dbReference>
<dbReference type="InterPro" id="IPR011990">
    <property type="entry name" value="TPR-like_helical_dom_sf"/>
</dbReference>
<dbReference type="AlphaFoldDB" id="A0AAV7FEW3"/>
<reference evidence="1 2" key="1">
    <citation type="submission" date="2021-07" db="EMBL/GenBank/DDBJ databases">
        <title>The Aristolochia fimbriata genome: insights into angiosperm evolution, floral development and chemical biosynthesis.</title>
        <authorList>
            <person name="Jiao Y."/>
        </authorList>
    </citation>
    <scope>NUCLEOTIDE SEQUENCE [LARGE SCALE GENOMIC DNA]</scope>
    <source>
        <strain evidence="1">IBCAS-2021</strain>
        <tissue evidence="1">Leaf</tissue>
    </source>
</reference>
<comment type="caution">
    <text evidence="1">The sequence shown here is derived from an EMBL/GenBank/DDBJ whole genome shotgun (WGS) entry which is preliminary data.</text>
</comment>
<dbReference type="Proteomes" id="UP000825729">
    <property type="component" value="Unassembled WGS sequence"/>
</dbReference>
<evidence type="ECO:0000313" key="1">
    <source>
        <dbReference type="EMBL" id="KAG9458592.1"/>
    </source>
</evidence>
<accession>A0AAV7FEW3</accession>
<dbReference type="Gene3D" id="1.25.40.10">
    <property type="entry name" value="Tetratricopeptide repeat domain"/>
    <property type="match status" value="1"/>
</dbReference>
<dbReference type="GO" id="GO:0032051">
    <property type="term" value="F:clathrin light chain binding"/>
    <property type="evidence" value="ECO:0007669"/>
    <property type="project" value="TreeGrafter"/>
</dbReference>
<dbReference type="PANTHER" id="PTHR10292">
    <property type="entry name" value="CLATHRIN HEAVY CHAIN RELATED"/>
    <property type="match status" value="1"/>
</dbReference>
<dbReference type="SUPFAM" id="SSF48371">
    <property type="entry name" value="ARM repeat"/>
    <property type="match status" value="1"/>
</dbReference>
<dbReference type="InterPro" id="IPR016024">
    <property type="entry name" value="ARM-type_fold"/>
</dbReference>
<proteinExistence type="predicted"/>
<dbReference type="EMBL" id="JAINDJ010000002">
    <property type="protein sequence ID" value="KAG9458592.1"/>
    <property type="molecule type" value="Genomic_DNA"/>
</dbReference>
<dbReference type="GO" id="GO:0006898">
    <property type="term" value="P:receptor-mediated endocytosis"/>
    <property type="evidence" value="ECO:0007669"/>
    <property type="project" value="TreeGrafter"/>
</dbReference>
<dbReference type="PANTHER" id="PTHR10292:SF1">
    <property type="entry name" value="CLATHRIN HEAVY CHAIN"/>
    <property type="match status" value="1"/>
</dbReference>
<sequence length="128" mass="14744">MQDIAMRSLWNISNFSLLASTFPSLYKLVMSNSPGRSSPIFTYSMMSFVNAATTIMNHSPEAWDYMPLKDVVGKVANVELYYKAVHFYLQEHPDLINDPLNVLALRVDHTSVVYIMQKVEKHELLEMR</sequence>
<organism evidence="1 2">
    <name type="scientific">Aristolochia fimbriata</name>
    <name type="common">White veined hardy Dutchman's pipe vine</name>
    <dbReference type="NCBI Taxonomy" id="158543"/>
    <lineage>
        <taxon>Eukaryota</taxon>
        <taxon>Viridiplantae</taxon>
        <taxon>Streptophyta</taxon>
        <taxon>Embryophyta</taxon>
        <taxon>Tracheophyta</taxon>
        <taxon>Spermatophyta</taxon>
        <taxon>Magnoliopsida</taxon>
        <taxon>Magnoliidae</taxon>
        <taxon>Piperales</taxon>
        <taxon>Aristolochiaceae</taxon>
        <taxon>Aristolochia</taxon>
    </lineage>
</organism>